<dbReference type="Proteomes" id="UP000034772">
    <property type="component" value="Unassembled WGS sequence"/>
</dbReference>
<feature type="non-terminal residue" evidence="1">
    <location>
        <position position="1"/>
    </location>
</feature>
<comment type="caution">
    <text evidence="1">The sequence shown here is derived from an EMBL/GenBank/DDBJ whole genome shotgun (WGS) entry which is preliminary data.</text>
</comment>
<protein>
    <submittedName>
        <fullName evidence="1">Uncharacterized protein</fullName>
    </submittedName>
</protein>
<proteinExistence type="predicted"/>
<dbReference type="AlphaFoldDB" id="A0A0G1WCU7"/>
<gene>
    <name evidence="1" type="ORF">UY17_C0002G0001</name>
</gene>
<organism evidence="1 2">
    <name type="scientific">Candidatus Beckwithbacteria bacterium GW2011_GWC2_47_9</name>
    <dbReference type="NCBI Taxonomy" id="1618373"/>
    <lineage>
        <taxon>Bacteria</taxon>
        <taxon>Candidatus Beckwithiibacteriota</taxon>
    </lineage>
</organism>
<name>A0A0G1WCU7_9BACT</name>
<reference evidence="1 2" key="1">
    <citation type="journal article" date="2015" name="Nature">
        <title>rRNA introns, odd ribosomes, and small enigmatic genomes across a large radiation of phyla.</title>
        <authorList>
            <person name="Brown C.T."/>
            <person name="Hug L.A."/>
            <person name="Thomas B.C."/>
            <person name="Sharon I."/>
            <person name="Castelle C.J."/>
            <person name="Singh A."/>
            <person name="Wilkins M.J."/>
            <person name="Williams K.H."/>
            <person name="Banfield J.F."/>
        </authorList>
    </citation>
    <scope>NUCLEOTIDE SEQUENCE [LARGE SCALE GENOMIC DNA]</scope>
</reference>
<sequence length="139" mass="14843">GPTMKERAEAVLRKYDLDAGRIAPHEGSSTLISRIDQKTGRSSHQGHLGRRFHIPGKRVISQAENIALQAALSKMPINVHHIEGQKGLVVSGALARQMHNARGRRELAAGIKGSGRKLIGSGCWGLALALPESGLLPPP</sequence>
<evidence type="ECO:0000313" key="1">
    <source>
        <dbReference type="EMBL" id="KKU88148.1"/>
    </source>
</evidence>
<evidence type="ECO:0000313" key="2">
    <source>
        <dbReference type="Proteomes" id="UP000034772"/>
    </source>
</evidence>
<dbReference type="EMBL" id="LCOZ01000002">
    <property type="protein sequence ID" value="KKU88148.1"/>
    <property type="molecule type" value="Genomic_DNA"/>
</dbReference>
<accession>A0A0G1WCU7</accession>